<feature type="region of interest" description="Disordered" evidence="2">
    <location>
        <begin position="203"/>
        <end position="222"/>
    </location>
</feature>
<name>A0AAV3QLG5_LITER</name>
<proteinExistence type="predicted"/>
<dbReference type="InterPro" id="IPR011989">
    <property type="entry name" value="ARM-like"/>
</dbReference>
<accession>A0AAV3QLG5</accession>
<sequence length="293" mass="31435">MSNLTCGDGGSKVVMGRGREEGGGGEGGRRKEGGVGVVVATKLNGERGGGLGLPQLIAIGLLGRDPENVEQMIHVGVCGVFAKILKEGPMKVQTVVAWAVSELAEHYLKCQELFAQQNTIRLLVSHLAFETIQEHIKYAIVSKTTSIHEIVLAKNSNSSVVVDVNKVNEDEDKSLIPHPLGNKQNNQMHNVVANTIAMKGQTQTQKPSGTSLVNHAKNNGNDSVKLNSLTPYHQQSLSGASNKAREIEDPATKVYMKAMAARAIWQLAKGNSAICRNITESRALLCLAVLLEE</sequence>
<keyword evidence="4" id="KW-1185">Reference proteome</keyword>
<protein>
    <submittedName>
        <fullName evidence="3">Uncharacterized protein</fullName>
    </submittedName>
</protein>
<comment type="caution">
    <text evidence="3">The sequence shown here is derived from an EMBL/GenBank/DDBJ whole genome shotgun (WGS) entry which is preliminary data.</text>
</comment>
<organism evidence="3 4">
    <name type="scientific">Lithospermum erythrorhizon</name>
    <name type="common">Purple gromwell</name>
    <name type="synonym">Lithospermum officinale var. erythrorhizon</name>
    <dbReference type="NCBI Taxonomy" id="34254"/>
    <lineage>
        <taxon>Eukaryota</taxon>
        <taxon>Viridiplantae</taxon>
        <taxon>Streptophyta</taxon>
        <taxon>Embryophyta</taxon>
        <taxon>Tracheophyta</taxon>
        <taxon>Spermatophyta</taxon>
        <taxon>Magnoliopsida</taxon>
        <taxon>eudicotyledons</taxon>
        <taxon>Gunneridae</taxon>
        <taxon>Pentapetalae</taxon>
        <taxon>asterids</taxon>
        <taxon>lamiids</taxon>
        <taxon>Boraginales</taxon>
        <taxon>Boraginaceae</taxon>
        <taxon>Boraginoideae</taxon>
        <taxon>Lithospermeae</taxon>
        <taxon>Lithospermum</taxon>
    </lineage>
</organism>
<gene>
    <name evidence="3" type="ORF">LIER_20422</name>
</gene>
<evidence type="ECO:0000313" key="3">
    <source>
        <dbReference type="EMBL" id="GAA0164890.1"/>
    </source>
</evidence>
<evidence type="ECO:0000313" key="4">
    <source>
        <dbReference type="Proteomes" id="UP001454036"/>
    </source>
</evidence>
<dbReference type="SUPFAM" id="SSF48371">
    <property type="entry name" value="ARM repeat"/>
    <property type="match status" value="1"/>
</dbReference>
<keyword evidence="1" id="KW-0677">Repeat</keyword>
<dbReference type="Proteomes" id="UP001454036">
    <property type="component" value="Unassembled WGS sequence"/>
</dbReference>
<dbReference type="PANTHER" id="PTHR46168">
    <property type="entry name" value="ARMADILLO REPEAT ONLY 4"/>
    <property type="match status" value="1"/>
</dbReference>
<dbReference type="PANTHER" id="PTHR46168:SF9">
    <property type="entry name" value="ARMADILLO REPEAT ONLY 2"/>
    <property type="match status" value="1"/>
</dbReference>
<evidence type="ECO:0000256" key="2">
    <source>
        <dbReference type="SAM" id="MobiDB-lite"/>
    </source>
</evidence>
<dbReference type="EMBL" id="BAABME010005186">
    <property type="protein sequence ID" value="GAA0164890.1"/>
    <property type="molecule type" value="Genomic_DNA"/>
</dbReference>
<dbReference type="AlphaFoldDB" id="A0AAV3QLG5"/>
<dbReference type="InterPro" id="IPR016024">
    <property type="entry name" value="ARM-type_fold"/>
</dbReference>
<dbReference type="InterPro" id="IPR000225">
    <property type="entry name" value="Armadillo"/>
</dbReference>
<reference evidence="3 4" key="1">
    <citation type="submission" date="2024-01" db="EMBL/GenBank/DDBJ databases">
        <title>The complete chloroplast genome sequence of Lithospermum erythrorhizon: insights into the phylogenetic relationship among Boraginaceae species and the maternal lineages of purple gromwells.</title>
        <authorList>
            <person name="Okada T."/>
            <person name="Watanabe K."/>
        </authorList>
    </citation>
    <scope>NUCLEOTIDE SEQUENCE [LARGE SCALE GENOMIC DNA]</scope>
</reference>
<feature type="compositionally biased region" description="Basic and acidic residues" evidence="2">
    <location>
        <begin position="17"/>
        <end position="31"/>
    </location>
</feature>
<dbReference type="Gene3D" id="1.25.10.10">
    <property type="entry name" value="Leucine-rich Repeat Variant"/>
    <property type="match status" value="1"/>
</dbReference>
<dbReference type="Pfam" id="PF00514">
    <property type="entry name" value="Arm"/>
    <property type="match status" value="1"/>
</dbReference>
<feature type="region of interest" description="Disordered" evidence="2">
    <location>
        <begin position="1"/>
        <end position="31"/>
    </location>
</feature>
<evidence type="ECO:0000256" key="1">
    <source>
        <dbReference type="ARBA" id="ARBA00022737"/>
    </source>
</evidence>